<evidence type="ECO:0000313" key="1">
    <source>
        <dbReference type="EMBL" id="GBM29423.1"/>
    </source>
</evidence>
<gene>
    <name evidence="1" type="ORF">AVEN_143906_1</name>
</gene>
<dbReference type="Proteomes" id="UP000499080">
    <property type="component" value="Unassembled WGS sequence"/>
</dbReference>
<proteinExistence type="predicted"/>
<sequence length="96" mass="11109">MARGLLLLSSNNNSGYNDGSCDSWFWQPFQALTSSTHKLNNPISSPPISHVRSTTWREPSQNEKFCYYKNSFTHQRLFIVINSSPKISHKTRIGYW</sequence>
<name>A0A4Y2EJP9_ARAVE</name>
<accession>A0A4Y2EJP9</accession>
<protein>
    <submittedName>
        <fullName evidence="1">Uncharacterized protein</fullName>
    </submittedName>
</protein>
<reference evidence="1 2" key="1">
    <citation type="journal article" date="2019" name="Sci. Rep.">
        <title>Orb-weaving spider Araneus ventricosus genome elucidates the spidroin gene catalogue.</title>
        <authorList>
            <person name="Kono N."/>
            <person name="Nakamura H."/>
            <person name="Ohtoshi R."/>
            <person name="Moran D.A.P."/>
            <person name="Shinohara A."/>
            <person name="Yoshida Y."/>
            <person name="Fujiwara M."/>
            <person name="Mori M."/>
            <person name="Tomita M."/>
            <person name="Arakawa K."/>
        </authorList>
    </citation>
    <scope>NUCLEOTIDE SEQUENCE [LARGE SCALE GENOMIC DNA]</scope>
</reference>
<organism evidence="1 2">
    <name type="scientific">Araneus ventricosus</name>
    <name type="common">Orbweaver spider</name>
    <name type="synonym">Epeira ventricosa</name>
    <dbReference type="NCBI Taxonomy" id="182803"/>
    <lineage>
        <taxon>Eukaryota</taxon>
        <taxon>Metazoa</taxon>
        <taxon>Ecdysozoa</taxon>
        <taxon>Arthropoda</taxon>
        <taxon>Chelicerata</taxon>
        <taxon>Arachnida</taxon>
        <taxon>Araneae</taxon>
        <taxon>Araneomorphae</taxon>
        <taxon>Entelegynae</taxon>
        <taxon>Araneoidea</taxon>
        <taxon>Araneidae</taxon>
        <taxon>Araneus</taxon>
    </lineage>
</organism>
<comment type="caution">
    <text evidence="1">The sequence shown here is derived from an EMBL/GenBank/DDBJ whole genome shotgun (WGS) entry which is preliminary data.</text>
</comment>
<dbReference type="EMBL" id="BGPR01000636">
    <property type="protein sequence ID" value="GBM29423.1"/>
    <property type="molecule type" value="Genomic_DNA"/>
</dbReference>
<keyword evidence="2" id="KW-1185">Reference proteome</keyword>
<dbReference type="AlphaFoldDB" id="A0A4Y2EJP9"/>
<evidence type="ECO:0000313" key="2">
    <source>
        <dbReference type="Proteomes" id="UP000499080"/>
    </source>
</evidence>